<dbReference type="InterPro" id="IPR027951">
    <property type="entry name" value="Nepro_N"/>
</dbReference>
<dbReference type="PANTHER" id="PTHR34761:SF1">
    <property type="entry name" value="NUCLEOLUS AND NEURAL PROGENITOR PROTEIN"/>
    <property type="match status" value="1"/>
</dbReference>
<protein>
    <recommendedName>
        <fullName evidence="2">Nucleolus and neural progenitor protein-like N-terminal domain-containing protein</fullName>
    </recommendedName>
</protein>
<name>A0AAD7XW89_9FUNG</name>
<evidence type="ECO:0000313" key="4">
    <source>
        <dbReference type="Proteomes" id="UP001234581"/>
    </source>
</evidence>
<keyword evidence="4" id="KW-1185">Reference proteome</keyword>
<accession>A0AAD7XW89</accession>
<dbReference type="AlphaFoldDB" id="A0AAD7XW89"/>
<dbReference type="Pfam" id="PF14780">
    <property type="entry name" value="NEPRO_N"/>
    <property type="match status" value="1"/>
</dbReference>
<evidence type="ECO:0000313" key="3">
    <source>
        <dbReference type="EMBL" id="KAJ8659404.1"/>
    </source>
</evidence>
<feature type="region of interest" description="Disordered" evidence="1">
    <location>
        <begin position="259"/>
        <end position="296"/>
    </location>
</feature>
<dbReference type="GO" id="GO:0005634">
    <property type="term" value="C:nucleus"/>
    <property type="evidence" value="ECO:0007669"/>
    <property type="project" value="TreeGrafter"/>
</dbReference>
<evidence type="ECO:0000259" key="2">
    <source>
        <dbReference type="Pfam" id="PF14780"/>
    </source>
</evidence>
<feature type="domain" description="Nucleolus and neural progenitor protein-like N-terminal" evidence="2">
    <location>
        <begin position="31"/>
        <end position="195"/>
    </location>
</feature>
<gene>
    <name evidence="3" type="ORF">O0I10_004766</name>
</gene>
<evidence type="ECO:0000256" key="1">
    <source>
        <dbReference type="SAM" id="MobiDB-lite"/>
    </source>
</evidence>
<dbReference type="EMBL" id="JARTCD010000018">
    <property type="protein sequence ID" value="KAJ8659404.1"/>
    <property type="molecule type" value="Genomic_DNA"/>
</dbReference>
<dbReference type="PANTHER" id="PTHR34761">
    <property type="entry name" value="NUCLEOLUS AND NEURAL PROGENITOR PROTEIN"/>
    <property type="match status" value="1"/>
</dbReference>
<reference evidence="3 4" key="1">
    <citation type="submission" date="2023-03" db="EMBL/GenBank/DDBJ databases">
        <title>Genome sequence of Lichtheimia ornata CBS 291.66.</title>
        <authorList>
            <person name="Mohabir J.T."/>
            <person name="Shea T.P."/>
            <person name="Kurbessoian T."/>
            <person name="Berby B."/>
            <person name="Fontaine J."/>
            <person name="Livny J."/>
            <person name="Gnirke A."/>
            <person name="Stajich J.E."/>
            <person name="Cuomo C.A."/>
        </authorList>
    </citation>
    <scope>NUCLEOTIDE SEQUENCE [LARGE SCALE GENOMIC DNA]</scope>
    <source>
        <strain evidence="3">CBS 291.66</strain>
    </source>
</reference>
<organism evidence="3 4">
    <name type="scientific">Lichtheimia ornata</name>
    <dbReference type="NCBI Taxonomy" id="688661"/>
    <lineage>
        <taxon>Eukaryota</taxon>
        <taxon>Fungi</taxon>
        <taxon>Fungi incertae sedis</taxon>
        <taxon>Mucoromycota</taxon>
        <taxon>Mucoromycotina</taxon>
        <taxon>Mucoromycetes</taxon>
        <taxon>Mucorales</taxon>
        <taxon>Lichtheimiaceae</taxon>
        <taxon>Lichtheimia</taxon>
    </lineage>
</organism>
<dbReference type="RefSeq" id="XP_058344317.1">
    <property type="nucleotide sequence ID" value="XM_058484818.1"/>
</dbReference>
<sequence>MTSPPAYTFLELSPPTTPNALPKEQLNKRIKADHEQNVKQLKRSTKEMKKQQFWVEVAVIDRTFYKLSNSQRLFPRFRIIAQVRQLCKRLKGLAIDQVVARFLHVFWNVASIDNCKGPWNFIPTKELAEYTMHRIIAAALLLDRLQGLLMKAYVEQTKTLRLRHFTSLMFVYMGACSRLYCMAHRWSIELQQCYKLIQGWYAAFPSGIKPKDKAKETTIKAIDYSCLPDTCAQARRDAIQEWSGHSEIPGILTSTSKPVKKLKNKNPVPTTTTESTKDTTPLMEGDDLGEVIERPI</sequence>
<proteinExistence type="predicted"/>
<comment type="caution">
    <text evidence="3">The sequence shown here is derived from an EMBL/GenBank/DDBJ whole genome shotgun (WGS) entry which is preliminary data.</text>
</comment>
<dbReference type="Proteomes" id="UP001234581">
    <property type="component" value="Unassembled WGS sequence"/>
</dbReference>
<dbReference type="GeneID" id="83212179"/>
<dbReference type="InterPro" id="IPR052835">
    <property type="entry name" value="Nepro"/>
</dbReference>
<feature type="compositionally biased region" description="Low complexity" evidence="1">
    <location>
        <begin position="265"/>
        <end position="280"/>
    </location>
</feature>